<evidence type="ECO:0000256" key="2">
    <source>
        <dbReference type="SAM" id="Phobius"/>
    </source>
</evidence>
<organism evidence="3 4">
    <name type="scientific">Pseudacidovorax intermedius</name>
    <dbReference type="NCBI Taxonomy" id="433924"/>
    <lineage>
        <taxon>Bacteria</taxon>
        <taxon>Pseudomonadati</taxon>
        <taxon>Pseudomonadota</taxon>
        <taxon>Betaproteobacteria</taxon>
        <taxon>Burkholderiales</taxon>
        <taxon>Comamonadaceae</taxon>
        <taxon>Pseudacidovorax</taxon>
    </lineage>
</organism>
<reference evidence="3" key="1">
    <citation type="journal article" date="2016" name="Front. Microbiol.">
        <title>Genomic Resource of Rice Seed Associated Bacteria.</title>
        <authorList>
            <person name="Midha S."/>
            <person name="Bansal K."/>
            <person name="Sharma S."/>
            <person name="Kumar N."/>
            <person name="Patil P.P."/>
            <person name="Chaudhry V."/>
            <person name="Patil P.B."/>
        </authorList>
    </citation>
    <scope>NUCLEOTIDE SEQUENCE [LARGE SCALE GENOMIC DNA]</scope>
    <source>
        <strain evidence="3">NS331</strain>
    </source>
</reference>
<accession>A0A147H9A6</accession>
<feature type="region of interest" description="Disordered" evidence="1">
    <location>
        <begin position="163"/>
        <end position="199"/>
    </location>
</feature>
<keyword evidence="4" id="KW-1185">Reference proteome</keyword>
<evidence type="ECO:0000313" key="4">
    <source>
        <dbReference type="Proteomes" id="UP000072741"/>
    </source>
</evidence>
<keyword evidence="2" id="KW-1133">Transmembrane helix</keyword>
<evidence type="ECO:0000313" key="3">
    <source>
        <dbReference type="EMBL" id="KTT26510.1"/>
    </source>
</evidence>
<evidence type="ECO:0008006" key="5">
    <source>
        <dbReference type="Google" id="ProtNLM"/>
    </source>
</evidence>
<name>A0A147H9A6_9BURK</name>
<feature type="transmembrane region" description="Helical" evidence="2">
    <location>
        <begin position="12"/>
        <end position="33"/>
    </location>
</feature>
<dbReference type="AlphaFoldDB" id="A0A147H9A6"/>
<gene>
    <name evidence="3" type="ORF">NS331_03560</name>
</gene>
<keyword evidence="2" id="KW-0812">Transmembrane</keyword>
<proteinExistence type="predicted"/>
<evidence type="ECO:0000256" key="1">
    <source>
        <dbReference type="SAM" id="MobiDB-lite"/>
    </source>
</evidence>
<protein>
    <recommendedName>
        <fullName evidence="5">Tfp pilus assembly protein PilX</fullName>
    </recommendedName>
</protein>
<comment type="caution">
    <text evidence="3">The sequence shown here is derived from an EMBL/GenBank/DDBJ whole genome shotgun (WGS) entry which is preliminary data.</text>
</comment>
<dbReference type="EMBL" id="LDSL01000027">
    <property type="protein sequence ID" value="KTT26510.1"/>
    <property type="molecule type" value="Genomic_DNA"/>
</dbReference>
<keyword evidence="2" id="KW-0472">Membrane</keyword>
<sequence length="211" mass="21855">MSSAADRRHQRGQALVVILVMLPALMVAGATVLRSTTGAARLVQAQQRSTQAQEMARAALRQCDAVAMASVGATTPDARVTAATAAEAERQWGRLAAWRPGAPGLVKAGGTASTPDAGQGLCLIHRLTDPVAGTRLLITARGLSADAVVVADTGRLAEGAEAWQQSQLWRPDSPCGSPDAASGDPATSPAPPCTPAPWSRRWRTLLQPPEA</sequence>
<dbReference type="Proteomes" id="UP000072741">
    <property type="component" value="Unassembled WGS sequence"/>
</dbReference>
<dbReference type="OrthoDB" id="8852054at2"/>
<dbReference type="RefSeq" id="WP_058640636.1">
    <property type="nucleotide sequence ID" value="NZ_LDSL01000027.1"/>
</dbReference>